<proteinExistence type="predicted"/>
<evidence type="ECO:0000313" key="1">
    <source>
        <dbReference type="EMBL" id="KKK43232.1"/>
    </source>
</evidence>
<feature type="non-terminal residue" evidence="1">
    <location>
        <position position="1"/>
    </location>
</feature>
<name>A0A0F8VFQ9_9ZZZZ</name>
<reference evidence="1" key="1">
    <citation type="journal article" date="2015" name="Nature">
        <title>Complex archaea that bridge the gap between prokaryotes and eukaryotes.</title>
        <authorList>
            <person name="Spang A."/>
            <person name="Saw J.H."/>
            <person name="Jorgensen S.L."/>
            <person name="Zaremba-Niedzwiedzka K."/>
            <person name="Martijn J."/>
            <person name="Lind A.E."/>
            <person name="van Eijk R."/>
            <person name="Schleper C."/>
            <person name="Guy L."/>
            <person name="Ettema T.J."/>
        </authorList>
    </citation>
    <scope>NUCLEOTIDE SEQUENCE</scope>
</reference>
<gene>
    <name evidence="1" type="ORF">LCGC14_3168720</name>
</gene>
<accession>A0A0F8VFQ9</accession>
<sequence>NTSFYWKLKRGWLDENERKKSL</sequence>
<protein>
    <submittedName>
        <fullName evidence="1">Uncharacterized protein</fullName>
    </submittedName>
</protein>
<comment type="caution">
    <text evidence="1">The sequence shown here is derived from an EMBL/GenBank/DDBJ whole genome shotgun (WGS) entry which is preliminary data.</text>
</comment>
<dbReference type="AlphaFoldDB" id="A0A0F8VFQ9"/>
<organism evidence="1">
    <name type="scientific">marine sediment metagenome</name>
    <dbReference type="NCBI Taxonomy" id="412755"/>
    <lineage>
        <taxon>unclassified sequences</taxon>
        <taxon>metagenomes</taxon>
        <taxon>ecological metagenomes</taxon>
    </lineage>
</organism>
<dbReference type="EMBL" id="LAZR01070263">
    <property type="protein sequence ID" value="KKK43232.1"/>
    <property type="molecule type" value="Genomic_DNA"/>
</dbReference>